<dbReference type="Pfam" id="PF13356">
    <property type="entry name" value="Arm-DNA-bind_3"/>
    <property type="match status" value="1"/>
</dbReference>
<dbReference type="PROSITE" id="PS51898">
    <property type="entry name" value="TYR_RECOMBINASE"/>
    <property type="match status" value="1"/>
</dbReference>
<evidence type="ECO:0000313" key="8">
    <source>
        <dbReference type="EMBL" id="QBQ97914.1"/>
    </source>
</evidence>
<sequence>MPLTDTAIRNTKPAEKPLKLFDGGGLFILITPAGQRYWRLKYRFAGKEKLLALGVYPDVPLAAARKKRDEAREKLAAGIDPSEAKRAEKRAVRIAAANSFEVVAMGWMAERKTMVQIGQYEKTLARFKADVLPWLGKRPIAEIDAPEVLAVLKRIDSRGARFTAHRVRSEISRVFRYGIKEGFCKNDPAKDLIGAIPPATETHFASITEPVKVGEMLRAFDGFSGTFVVHCALKLSPLLFVRPGELRKAEWGQFDLDKGEWRYLATKTNTGHLVPLATQAVTILRDLYELTGGGRYVFPGARDKKRPMSDAAVNAALRRLGYDTRSEITGHGFRAMARTILHEDLEHNPEVIERQLAHSVPDRLGEAYNRTQFIKQRRAMMQEWADYLDRIKVGADVVPIRPASGAA</sequence>
<name>A0A4P7CUR0_9BURK</name>
<proteinExistence type="inferred from homology"/>
<keyword evidence="9" id="KW-1185">Reference proteome</keyword>
<keyword evidence="3 5" id="KW-0238">DNA-binding</keyword>
<evidence type="ECO:0000256" key="4">
    <source>
        <dbReference type="ARBA" id="ARBA00023172"/>
    </source>
</evidence>
<dbReference type="GO" id="GO:0015074">
    <property type="term" value="P:DNA integration"/>
    <property type="evidence" value="ECO:0007669"/>
    <property type="project" value="UniProtKB-KW"/>
</dbReference>
<feature type="domain" description="Tyr recombinase" evidence="6">
    <location>
        <begin position="202"/>
        <end position="381"/>
    </location>
</feature>
<evidence type="ECO:0000313" key="9">
    <source>
        <dbReference type="Proteomes" id="UP000295727"/>
    </source>
</evidence>
<dbReference type="InterPro" id="IPR013762">
    <property type="entry name" value="Integrase-like_cat_sf"/>
</dbReference>
<gene>
    <name evidence="8" type="ORF">E1956_12485</name>
</gene>
<dbReference type="InterPro" id="IPR010998">
    <property type="entry name" value="Integrase_recombinase_N"/>
</dbReference>
<reference evidence="8 9" key="1">
    <citation type="submission" date="2019-03" db="EMBL/GenBank/DDBJ databases">
        <title>Paraburkholderia sp. 7MH5, isolated from subtropical forest soil.</title>
        <authorList>
            <person name="Gao Z.-H."/>
            <person name="Qiu L.-H."/>
        </authorList>
    </citation>
    <scope>NUCLEOTIDE SEQUENCE [LARGE SCALE GENOMIC DNA]</scope>
    <source>
        <strain evidence="8 9">7MH5</strain>
    </source>
</reference>
<keyword evidence="4" id="KW-0233">DNA recombination</keyword>
<evidence type="ECO:0000256" key="3">
    <source>
        <dbReference type="ARBA" id="ARBA00023125"/>
    </source>
</evidence>
<dbReference type="Gene3D" id="3.30.160.390">
    <property type="entry name" value="Integrase, DNA-binding domain"/>
    <property type="match status" value="1"/>
</dbReference>
<dbReference type="OrthoDB" id="9775880at2"/>
<dbReference type="Pfam" id="PF00589">
    <property type="entry name" value="Phage_integrase"/>
    <property type="match status" value="1"/>
</dbReference>
<dbReference type="PANTHER" id="PTHR30629">
    <property type="entry name" value="PROPHAGE INTEGRASE"/>
    <property type="match status" value="1"/>
</dbReference>
<evidence type="ECO:0000256" key="1">
    <source>
        <dbReference type="ARBA" id="ARBA00008857"/>
    </source>
</evidence>
<dbReference type="CDD" id="cd00801">
    <property type="entry name" value="INT_P4_C"/>
    <property type="match status" value="1"/>
</dbReference>
<keyword evidence="2" id="KW-0229">DNA integration</keyword>
<dbReference type="InterPro" id="IPR053876">
    <property type="entry name" value="Phage_int_M"/>
</dbReference>
<feature type="domain" description="Core-binding (CB)" evidence="7">
    <location>
        <begin position="98"/>
        <end position="179"/>
    </location>
</feature>
<dbReference type="KEGG" id="ppai:E1956_12485"/>
<dbReference type="Proteomes" id="UP000295727">
    <property type="component" value="Chromosome 1"/>
</dbReference>
<organism evidence="8 9">
    <name type="scientific">Paraburkholderia pallida</name>
    <dbReference type="NCBI Taxonomy" id="2547399"/>
    <lineage>
        <taxon>Bacteria</taxon>
        <taxon>Pseudomonadati</taxon>
        <taxon>Pseudomonadota</taxon>
        <taxon>Betaproteobacteria</taxon>
        <taxon>Burkholderiales</taxon>
        <taxon>Burkholderiaceae</taxon>
        <taxon>Paraburkholderia</taxon>
    </lineage>
</organism>
<dbReference type="InterPro" id="IPR025166">
    <property type="entry name" value="Integrase_DNA_bind_dom"/>
</dbReference>
<evidence type="ECO:0000259" key="6">
    <source>
        <dbReference type="PROSITE" id="PS51898"/>
    </source>
</evidence>
<dbReference type="EMBL" id="CP038148">
    <property type="protein sequence ID" value="QBQ97914.1"/>
    <property type="molecule type" value="Genomic_DNA"/>
</dbReference>
<protein>
    <submittedName>
        <fullName evidence="8">DUF4102 domain-containing protein</fullName>
    </submittedName>
</protein>
<evidence type="ECO:0000259" key="7">
    <source>
        <dbReference type="PROSITE" id="PS51900"/>
    </source>
</evidence>
<dbReference type="InterPro" id="IPR011010">
    <property type="entry name" value="DNA_brk_join_enz"/>
</dbReference>
<evidence type="ECO:0000256" key="2">
    <source>
        <dbReference type="ARBA" id="ARBA00022908"/>
    </source>
</evidence>
<comment type="similarity">
    <text evidence="1">Belongs to the 'phage' integrase family.</text>
</comment>
<accession>A0A4P7CUR0</accession>
<dbReference type="RefSeq" id="WP_134749254.1">
    <property type="nucleotide sequence ID" value="NZ_CP038148.1"/>
</dbReference>
<dbReference type="Pfam" id="PF22022">
    <property type="entry name" value="Phage_int_M"/>
    <property type="match status" value="1"/>
</dbReference>
<dbReference type="Gene3D" id="1.10.443.10">
    <property type="entry name" value="Intergrase catalytic core"/>
    <property type="match status" value="1"/>
</dbReference>
<dbReference type="InterPro" id="IPR044068">
    <property type="entry name" value="CB"/>
</dbReference>
<dbReference type="PROSITE" id="PS51900">
    <property type="entry name" value="CB"/>
    <property type="match status" value="1"/>
</dbReference>
<dbReference type="GO" id="GO:0006310">
    <property type="term" value="P:DNA recombination"/>
    <property type="evidence" value="ECO:0007669"/>
    <property type="project" value="UniProtKB-KW"/>
</dbReference>
<dbReference type="AlphaFoldDB" id="A0A4P7CUR0"/>
<dbReference type="GO" id="GO:0003677">
    <property type="term" value="F:DNA binding"/>
    <property type="evidence" value="ECO:0007669"/>
    <property type="project" value="UniProtKB-UniRule"/>
</dbReference>
<dbReference type="InterPro" id="IPR050808">
    <property type="entry name" value="Phage_Integrase"/>
</dbReference>
<dbReference type="PANTHER" id="PTHR30629:SF2">
    <property type="entry name" value="PROPHAGE INTEGRASE INTS-RELATED"/>
    <property type="match status" value="1"/>
</dbReference>
<dbReference type="Gene3D" id="1.10.150.130">
    <property type="match status" value="1"/>
</dbReference>
<dbReference type="SUPFAM" id="SSF56349">
    <property type="entry name" value="DNA breaking-rejoining enzymes"/>
    <property type="match status" value="1"/>
</dbReference>
<dbReference type="InterPro" id="IPR038488">
    <property type="entry name" value="Integrase_DNA-bd_sf"/>
</dbReference>
<dbReference type="InterPro" id="IPR002104">
    <property type="entry name" value="Integrase_catalytic"/>
</dbReference>
<evidence type="ECO:0000256" key="5">
    <source>
        <dbReference type="PROSITE-ProRule" id="PRU01248"/>
    </source>
</evidence>